<dbReference type="GO" id="GO:0005737">
    <property type="term" value="C:cytoplasm"/>
    <property type="evidence" value="ECO:0000318"/>
    <property type="project" value="GO_Central"/>
</dbReference>
<keyword evidence="6" id="KW-1133">Transmembrane helix</keyword>
<dbReference type="EMBL" id="KK198758">
    <property type="protein sequence ID" value="KCW70384.1"/>
    <property type="molecule type" value="Genomic_DNA"/>
</dbReference>
<reference evidence="9" key="1">
    <citation type="submission" date="2013-07" db="EMBL/GenBank/DDBJ databases">
        <title>The genome of Eucalyptus grandis.</title>
        <authorList>
            <person name="Schmutz J."/>
            <person name="Hayes R."/>
            <person name="Myburg A."/>
            <person name="Tuskan G."/>
            <person name="Grattapaglia D."/>
            <person name="Rokhsar D.S."/>
        </authorList>
    </citation>
    <scope>NUCLEOTIDE SEQUENCE</scope>
    <source>
        <tissue evidence="9">Leaf extractions</tissue>
    </source>
</reference>
<sequence length="504" mass="56561">MRKDGSPATAAGTAASKLFSCFETKPLVATLLALTLVMLLWNLPPYYQSLLSTTTATNLPCSASAAASSLSSLAVDSTLPSAAPAQVAALKYSTSATAQGSDPNKRIFQAYGNAAALFVLMGAYRGGPATFAVVGLASKPLHVFGKPWYKCEWVSNNGTATRAKAYKMLPDWGYGRVYTVVVVNCTFSENPNADNSGGKLHLYAYYGESQRKYEKFAALEERPGSYNESKYHPPYDYEYLYCGSSLYGNLSADRIREWMAYHAWFFGPKSHFVFHDAGGISPAVRAALEPWVRAGRATVQDIRDQAAFDGYYYNQFLVVNDCLHRYRHAANWTFFFDVDEYIFLPDGSSLESVLTEFGNYTQFTIEQNPMSSVLCLNDSSQDYSREWGFEKLLFRDSRTGIRRDRKYAIQAKNAFATGVHMSENVVGEALHKTEDKIRYYHYHNSITVPGELCRELLPMSARRNVTWYDKRPFVYDDHMKKLAPVIKEFERNAIGNVDTAQWSS</sequence>
<dbReference type="Gramene" id="KCW70384">
    <property type="protein sequence ID" value="KCW70384"/>
    <property type="gene ID" value="EUGRSUZ_F03619"/>
</dbReference>
<dbReference type="FunCoup" id="A0A059BWM2">
    <property type="interactions" value="67"/>
</dbReference>
<dbReference type="AlphaFoldDB" id="A0A059BWM2"/>
<name>A0A059BWM2_EUCGR</name>
<dbReference type="PANTHER" id="PTHR21461">
    <property type="entry name" value="GLYCOSYLTRANSFERASE FAMILY 92 PROTEIN"/>
    <property type="match status" value="1"/>
</dbReference>
<evidence type="ECO:0000256" key="7">
    <source>
        <dbReference type="ARBA" id="ARBA00023136"/>
    </source>
</evidence>
<evidence type="ECO:0000256" key="3">
    <source>
        <dbReference type="ARBA" id="ARBA00022676"/>
    </source>
</evidence>
<evidence type="ECO:0000256" key="5">
    <source>
        <dbReference type="ARBA" id="ARBA00022692"/>
    </source>
</evidence>
<dbReference type="Pfam" id="PF01697">
    <property type="entry name" value="Glyco_transf_92"/>
    <property type="match status" value="1"/>
</dbReference>
<keyword evidence="3 8" id="KW-0328">Glycosyltransferase</keyword>
<keyword evidence="5" id="KW-0812">Transmembrane</keyword>
<evidence type="ECO:0000256" key="6">
    <source>
        <dbReference type="ARBA" id="ARBA00022989"/>
    </source>
</evidence>
<dbReference type="PANTHER" id="PTHR21461:SF56">
    <property type="entry name" value="GALACTAN BETA-1,4-GALACTOSYLTRANSFERASE GALS1"/>
    <property type="match status" value="1"/>
</dbReference>
<dbReference type="KEGG" id="egr:104450362"/>
<dbReference type="STRING" id="71139.A0A059BWM2"/>
<dbReference type="EC" id="2.4.1.-" evidence="8"/>
<evidence type="ECO:0000313" key="9">
    <source>
        <dbReference type="EMBL" id="KCW70384.1"/>
    </source>
</evidence>
<protein>
    <recommendedName>
        <fullName evidence="8">Glycosyltransferase family 92 protein</fullName>
        <ecNumber evidence="8">2.4.1.-</ecNumber>
    </recommendedName>
</protein>
<evidence type="ECO:0000256" key="8">
    <source>
        <dbReference type="RuleBase" id="RU366017"/>
    </source>
</evidence>
<dbReference type="OMA" id="DRMREWM"/>
<dbReference type="InterPro" id="IPR008166">
    <property type="entry name" value="Glyco_transf_92"/>
</dbReference>
<dbReference type="GO" id="GO:0016757">
    <property type="term" value="F:glycosyltransferase activity"/>
    <property type="evidence" value="ECO:0000318"/>
    <property type="project" value="GO_Central"/>
</dbReference>
<dbReference type="eggNOG" id="KOG4735">
    <property type="taxonomic scope" value="Eukaryota"/>
</dbReference>
<gene>
    <name evidence="9" type="ORF">EUGRSUZ_F03619</name>
</gene>
<proteinExistence type="inferred from homology"/>
<evidence type="ECO:0000256" key="4">
    <source>
        <dbReference type="ARBA" id="ARBA00022679"/>
    </source>
</evidence>
<organism evidence="9">
    <name type="scientific">Eucalyptus grandis</name>
    <name type="common">Flooded gum</name>
    <dbReference type="NCBI Taxonomy" id="71139"/>
    <lineage>
        <taxon>Eukaryota</taxon>
        <taxon>Viridiplantae</taxon>
        <taxon>Streptophyta</taxon>
        <taxon>Embryophyta</taxon>
        <taxon>Tracheophyta</taxon>
        <taxon>Spermatophyta</taxon>
        <taxon>Magnoliopsida</taxon>
        <taxon>eudicotyledons</taxon>
        <taxon>Gunneridae</taxon>
        <taxon>Pentapetalae</taxon>
        <taxon>rosids</taxon>
        <taxon>malvids</taxon>
        <taxon>Myrtales</taxon>
        <taxon>Myrtaceae</taxon>
        <taxon>Myrtoideae</taxon>
        <taxon>Eucalypteae</taxon>
        <taxon>Eucalyptus</taxon>
    </lineage>
</organism>
<keyword evidence="7" id="KW-0472">Membrane</keyword>
<evidence type="ECO:0000256" key="2">
    <source>
        <dbReference type="ARBA" id="ARBA00007647"/>
    </source>
</evidence>
<comment type="similarity">
    <text evidence="2 8">Belongs to the glycosyltransferase 92 family.</text>
</comment>
<dbReference type="GO" id="GO:0016020">
    <property type="term" value="C:membrane"/>
    <property type="evidence" value="ECO:0007669"/>
    <property type="project" value="UniProtKB-SubCell"/>
</dbReference>
<keyword evidence="4 8" id="KW-0808">Transferase</keyword>
<comment type="subcellular location">
    <subcellularLocation>
        <location evidence="1">Membrane</location>
        <topology evidence="1">Single-pass membrane protein</topology>
    </subcellularLocation>
</comment>
<dbReference type="InParanoid" id="A0A059BWM2"/>
<accession>A0A059BWM2</accession>
<evidence type="ECO:0000256" key="1">
    <source>
        <dbReference type="ARBA" id="ARBA00004167"/>
    </source>
</evidence>
<dbReference type="OrthoDB" id="2526284at2759"/>